<feature type="compositionally biased region" description="Polar residues" evidence="1">
    <location>
        <begin position="564"/>
        <end position="575"/>
    </location>
</feature>
<proteinExistence type="predicted"/>
<dbReference type="GO" id="GO:0003676">
    <property type="term" value="F:nucleic acid binding"/>
    <property type="evidence" value="ECO:0007669"/>
    <property type="project" value="InterPro"/>
</dbReference>
<name>A0A2S5J059_9MICC</name>
<gene>
    <name evidence="3" type="ORF">C4K88_05545</name>
</gene>
<dbReference type="Pfam" id="PF01844">
    <property type="entry name" value="HNH"/>
    <property type="match status" value="1"/>
</dbReference>
<evidence type="ECO:0000313" key="3">
    <source>
        <dbReference type="EMBL" id="PPB50130.1"/>
    </source>
</evidence>
<feature type="region of interest" description="Disordered" evidence="1">
    <location>
        <begin position="411"/>
        <end position="433"/>
    </location>
</feature>
<keyword evidence="4" id="KW-1185">Reference proteome</keyword>
<dbReference type="CDD" id="cd00085">
    <property type="entry name" value="HNHc"/>
    <property type="match status" value="1"/>
</dbReference>
<evidence type="ECO:0000256" key="1">
    <source>
        <dbReference type="SAM" id="MobiDB-lite"/>
    </source>
</evidence>
<keyword evidence="3" id="KW-0255">Endonuclease</keyword>
<protein>
    <submittedName>
        <fullName evidence="3">HNH endonuclease</fullName>
    </submittedName>
</protein>
<dbReference type="InterPro" id="IPR002711">
    <property type="entry name" value="HNH"/>
</dbReference>
<feature type="domain" description="HNH nuclease" evidence="2">
    <location>
        <begin position="492"/>
        <end position="542"/>
    </location>
</feature>
<feature type="region of interest" description="Disordered" evidence="1">
    <location>
        <begin position="564"/>
        <end position="597"/>
    </location>
</feature>
<dbReference type="AlphaFoldDB" id="A0A2S5J059"/>
<dbReference type="OrthoDB" id="5241234at2"/>
<dbReference type="GO" id="GO:0004519">
    <property type="term" value="F:endonuclease activity"/>
    <property type="evidence" value="ECO:0007669"/>
    <property type="project" value="UniProtKB-KW"/>
</dbReference>
<feature type="region of interest" description="Disordered" evidence="1">
    <location>
        <begin position="58"/>
        <end position="82"/>
    </location>
</feature>
<dbReference type="InterPro" id="IPR003615">
    <property type="entry name" value="HNH_nuc"/>
</dbReference>
<keyword evidence="3" id="KW-0378">Hydrolase</keyword>
<dbReference type="SMART" id="SM00507">
    <property type="entry name" value="HNHc"/>
    <property type="match status" value="1"/>
</dbReference>
<dbReference type="Proteomes" id="UP000239297">
    <property type="component" value="Unassembled WGS sequence"/>
</dbReference>
<dbReference type="Gene3D" id="1.10.30.50">
    <property type="match status" value="1"/>
</dbReference>
<dbReference type="EMBL" id="PRKW01000002">
    <property type="protein sequence ID" value="PPB50130.1"/>
    <property type="molecule type" value="Genomic_DNA"/>
</dbReference>
<dbReference type="GO" id="GO:0008270">
    <property type="term" value="F:zinc ion binding"/>
    <property type="evidence" value="ECO:0007669"/>
    <property type="project" value="InterPro"/>
</dbReference>
<evidence type="ECO:0000259" key="2">
    <source>
        <dbReference type="SMART" id="SM00507"/>
    </source>
</evidence>
<evidence type="ECO:0000313" key="4">
    <source>
        <dbReference type="Proteomes" id="UP000239297"/>
    </source>
</evidence>
<keyword evidence="3" id="KW-0540">Nuclease</keyword>
<organism evidence="3 4">
    <name type="scientific">Arthrobacter pityocampae</name>
    <dbReference type="NCBI Taxonomy" id="547334"/>
    <lineage>
        <taxon>Bacteria</taxon>
        <taxon>Bacillati</taxon>
        <taxon>Actinomycetota</taxon>
        <taxon>Actinomycetes</taxon>
        <taxon>Micrococcales</taxon>
        <taxon>Micrococcaceae</taxon>
        <taxon>Arthrobacter</taxon>
    </lineage>
</organism>
<feature type="compositionally biased region" description="Polar residues" evidence="1">
    <location>
        <begin position="1"/>
        <end position="11"/>
    </location>
</feature>
<reference evidence="3 4" key="1">
    <citation type="journal article" date="2014" name="Int. J. Syst. Evol. Microbiol.">
        <title>Arthrobacter pityocampae sp. nov., isolated from Thaumetopoea pityocampa (Lep., Thaumetopoeidae).</title>
        <authorList>
            <person name="Ince I.A."/>
            <person name="Demirbag Z."/>
            <person name="Kati H."/>
        </authorList>
    </citation>
    <scope>NUCLEOTIDE SEQUENCE [LARGE SCALE GENOMIC DNA]</scope>
    <source>
        <strain evidence="3 4">Tp2</strain>
    </source>
</reference>
<accession>A0A2S5J059</accession>
<feature type="region of interest" description="Disordered" evidence="1">
    <location>
        <begin position="1"/>
        <end position="20"/>
    </location>
</feature>
<sequence>MDSSRNASWKTTDIGGLPRPACAPSHAAPAFITSATLSSASVPAGLVPGVALPARVQSAAHPPAGARSKGDPSPTVPSASVESRASAVRVRELIGAVASLPVGAAGAHTGGGAGAAGGPVRVGGLDAAGGAGGVDAAELVDLVAALEELKSAIAGAQARAAVVFDLVQRQSQAAAGVPVVEQGRGVGAQLALARRESPARGGRLLGVARALVTEMPHTLTALESGRLNEWRATLLVRETACLSAADRCAVDDELSPDTGTFDGAGDRALIAAARAAAYRRDPRSVTQRASHAARDRHVSLRPAPDTMTYLTALLPVAQGVAVHAELTRHADTQRAAGDTRSRGQLMADALVERTTGTPGGFSRIEVQLIMTDRTLLQGDSEPARLPGYGIVPAGWARDLLTQEKAGLPAKRAAGIPSKCPAGQPAGRSTGDETVFESGTAEQPVDQVPGPVGTAVDPAAAPGFQVWLRRLYTAPGTGDLVAVDSRARLFTTGQRRFLQARDDLCRTPYCDAPIRHYDHIIPWHTNGPTTLANGAGLCEACNHTKELDGWDSRPHAELGERHGLTVTTPTGHTYHSTAPPLPGSSHNSPPPGDAPVQRRRATRWRIKTLGQTCRAKVLLA</sequence>
<comment type="caution">
    <text evidence="3">The sequence shown here is derived from an EMBL/GenBank/DDBJ whole genome shotgun (WGS) entry which is preliminary data.</text>
</comment>